<feature type="domain" description="Thioredoxin" evidence="7">
    <location>
        <begin position="9"/>
        <end position="102"/>
    </location>
</feature>
<proteinExistence type="inferred from homology"/>
<evidence type="ECO:0000256" key="6">
    <source>
        <dbReference type="ARBA" id="ARBA00023284"/>
    </source>
</evidence>
<keyword evidence="5" id="KW-1015">Disulfide bond</keyword>
<dbReference type="InterPro" id="IPR010357">
    <property type="entry name" value="TXNDC17_dom"/>
</dbReference>
<evidence type="ECO:0000256" key="4">
    <source>
        <dbReference type="ARBA" id="ARBA00022490"/>
    </source>
</evidence>
<dbReference type="PANTHER" id="PTHR12452">
    <property type="entry name" value="42-9-9 PROTEIN-RELATED"/>
    <property type="match status" value="1"/>
</dbReference>
<evidence type="ECO:0000256" key="5">
    <source>
        <dbReference type="ARBA" id="ARBA00023157"/>
    </source>
</evidence>
<reference evidence="8 9" key="1">
    <citation type="submission" date="2020-06" db="EMBL/GenBank/DDBJ databases">
        <authorList>
            <consortium name="Wellcome Sanger Institute Data Sharing"/>
        </authorList>
    </citation>
    <scope>NUCLEOTIDE SEQUENCE [LARGE SCALE GENOMIC DNA]</scope>
</reference>
<reference evidence="8" key="2">
    <citation type="submission" date="2025-08" db="UniProtKB">
        <authorList>
            <consortium name="Ensembl"/>
        </authorList>
    </citation>
    <scope>IDENTIFICATION</scope>
</reference>
<dbReference type="FunFam" id="3.40.30.10:FF:000124">
    <property type="entry name" value="Thioredoxin domain-containing 17"/>
    <property type="match status" value="1"/>
</dbReference>
<dbReference type="GeneTree" id="ENSGT00390000012195"/>
<accession>A0AAY4AVL2</accession>
<dbReference type="GO" id="GO:0005829">
    <property type="term" value="C:cytosol"/>
    <property type="evidence" value="ECO:0007669"/>
    <property type="project" value="TreeGrafter"/>
</dbReference>
<evidence type="ECO:0000256" key="2">
    <source>
        <dbReference type="ARBA" id="ARBA00008987"/>
    </source>
</evidence>
<reference evidence="8" key="3">
    <citation type="submission" date="2025-09" db="UniProtKB">
        <authorList>
            <consortium name="Ensembl"/>
        </authorList>
    </citation>
    <scope>IDENTIFICATION</scope>
</reference>
<sequence length="206" mass="22800">MSRYEEVKVQGYDEFCNAVSERRGKDIFAYFSGNKDEKGVSWCPDCVRAEPVVRGELPHLPEGSVFIYCQVGERPYWKDSSNEFKKTLKLSGVPTLLRYGTVSLRRSHASHVGRCCSHRVQILDAAYRAVNGSAPSYINTLLASYTPGSPLRSANPLFTGSPIPIDSVLLGCTWLVGQLVLLHSTSRDYQHALIQSDLQSVVTGIS</sequence>
<dbReference type="InterPro" id="IPR045108">
    <property type="entry name" value="TXNDC17-like"/>
</dbReference>
<dbReference type="Ensembl" id="ENSDCDT00010013550.1">
    <property type="protein sequence ID" value="ENSDCDP00010012849.1"/>
    <property type="gene ID" value="ENSDCDG00010005856.1"/>
</dbReference>
<keyword evidence="6" id="KW-0676">Redox-active center</keyword>
<dbReference type="InterPro" id="IPR036249">
    <property type="entry name" value="Thioredoxin-like_sf"/>
</dbReference>
<evidence type="ECO:0000256" key="1">
    <source>
        <dbReference type="ARBA" id="ARBA00004496"/>
    </source>
</evidence>
<evidence type="ECO:0000313" key="9">
    <source>
        <dbReference type="Proteomes" id="UP000694580"/>
    </source>
</evidence>
<dbReference type="SUPFAM" id="SSF52833">
    <property type="entry name" value="Thioredoxin-like"/>
    <property type="match status" value="1"/>
</dbReference>
<protein>
    <recommendedName>
        <fullName evidence="3">Thioredoxin domain-containing protein 17</fullName>
    </recommendedName>
</protein>
<dbReference type="Proteomes" id="UP000694580">
    <property type="component" value="Chromosome 13"/>
</dbReference>
<name>A0AAY4AVL2_9TELE</name>
<dbReference type="AlphaFoldDB" id="A0AAY4AVL2"/>
<evidence type="ECO:0000256" key="3">
    <source>
        <dbReference type="ARBA" id="ARBA00016949"/>
    </source>
</evidence>
<evidence type="ECO:0000313" key="8">
    <source>
        <dbReference type="Ensembl" id="ENSDCDP00010012849.1"/>
    </source>
</evidence>
<dbReference type="Pfam" id="PF06110">
    <property type="entry name" value="TXD17-like_Trx"/>
    <property type="match status" value="1"/>
</dbReference>
<dbReference type="Gene3D" id="3.40.30.10">
    <property type="entry name" value="Glutaredoxin"/>
    <property type="match status" value="1"/>
</dbReference>
<dbReference type="CDD" id="cd02952">
    <property type="entry name" value="TRP14_like"/>
    <property type="match status" value="1"/>
</dbReference>
<keyword evidence="4" id="KW-0963">Cytoplasm</keyword>
<comment type="similarity">
    <text evidence="2">Belongs to the thioredoxin family.</text>
</comment>
<evidence type="ECO:0000259" key="7">
    <source>
        <dbReference type="Pfam" id="PF06110"/>
    </source>
</evidence>
<dbReference type="GO" id="GO:0047134">
    <property type="term" value="F:protein-disulfide reductase [NAD(P)H] activity"/>
    <property type="evidence" value="ECO:0007669"/>
    <property type="project" value="InterPro"/>
</dbReference>
<keyword evidence="9" id="KW-1185">Reference proteome</keyword>
<dbReference type="PANTHER" id="PTHR12452:SF0">
    <property type="entry name" value="THIOREDOXIN DOMAIN-CONTAINING PROTEIN 17"/>
    <property type="match status" value="1"/>
</dbReference>
<comment type="subcellular location">
    <subcellularLocation>
        <location evidence="1">Cytoplasm</location>
    </subcellularLocation>
</comment>
<gene>
    <name evidence="8" type="primary">TXNDC17</name>
</gene>
<organism evidence="8 9">
    <name type="scientific">Denticeps clupeoides</name>
    <name type="common">denticle herring</name>
    <dbReference type="NCBI Taxonomy" id="299321"/>
    <lineage>
        <taxon>Eukaryota</taxon>
        <taxon>Metazoa</taxon>
        <taxon>Chordata</taxon>
        <taxon>Craniata</taxon>
        <taxon>Vertebrata</taxon>
        <taxon>Euteleostomi</taxon>
        <taxon>Actinopterygii</taxon>
        <taxon>Neopterygii</taxon>
        <taxon>Teleostei</taxon>
        <taxon>Clupei</taxon>
        <taxon>Clupeiformes</taxon>
        <taxon>Denticipitoidei</taxon>
        <taxon>Denticipitidae</taxon>
        <taxon>Denticeps</taxon>
    </lineage>
</organism>